<name>A0A6A6EWG5_9PEZI</name>
<evidence type="ECO:0000256" key="5">
    <source>
        <dbReference type="ARBA" id="ARBA00023004"/>
    </source>
</evidence>
<evidence type="ECO:0000313" key="10">
    <source>
        <dbReference type="EMBL" id="KAF2195904.1"/>
    </source>
</evidence>
<organism evidence="10 11">
    <name type="scientific">Zopfia rhizophila CBS 207.26</name>
    <dbReference type="NCBI Taxonomy" id="1314779"/>
    <lineage>
        <taxon>Eukaryota</taxon>
        <taxon>Fungi</taxon>
        <taxon>Dikarya</taxon>
        <taxon>Ascomycota</taxon>
        <taxon>Pezizomycotina</taxon>
        <taxon>Dothideomycetes</taxon>
        <taxon>Dothideomycetes incertae sedis</taxon>
        <taxon>Zopfiaceae</taxon>
        <taxon>Zopfia</taxon>
    </lineage>
</organism>
<proteinExistence type="inferred from homology"/>
<evidence type="ECO:0000256" key="3">
    <source>
        <dbReference type="ARBA" id="ARBA00022723"/>
    </source>
</evidence>
<evidence type="ECO:0000256" key="1">
    <source>
        <dbReference type="ARBA" id="ARBA00001971"/>
    </source>
</evidence>
<evidence type="ECO:0000313" key="11">
    <source>
        <dbReference type="Proteomes" id="UP000800200"/>
    </source>
</evidence>
<evidence type="ECO:0000256" key="7">
    <source>
        <dbReference type="PIRSR" id="PIRSR602401-1"/>
    </source>
</evidence>
<dbReference type="OrthoDB" id="3945418at2759"/>
<dbReference type="Proteomes" id="UP000800200">
    <property type="component" value="Unassembled WGS sequence"/>
</dbReference>
<gene>
    <name evidence="10" type="ORF">K469DRAFT_543374</name>
</gene>
<dbReference type="PANTHER" id="PTHR24305">
    <property type="entry name" value="CYTOCHROME P450"/>
    <property type="match status" value="1"/>
</dbReference>
<reference evidence="10" key="1">
    <citation type="journal article" date="2020" name="Stud. Mycol.">
        <title>101 Dothideomycetes genomes: a test case for predicting lifestyles and emergence of pathogens.</title>
        <authorList>
            <person name="Haridas S."/>
            <person name="Albert R."/>
            <person name="Binder M."/>
            <person name="Bloem J."/>
            <person name="Labutti K."/>
            <person name="Salamov A."/>
            <person name="Andreopoulos B."/>
            <person name="Baker S."/>
            <person name="Barry K."/>
            <person name="Bills G."/>
            <person name="Bluhm B."/>
            <person name="Cannon C."/>
            <person name="Castanera R."/>
            <person name="Culley D."/>
            <person name="Daum C."/>
            <person name="Ezra D."/>
            <person name="Gonzalez J."/>
            <person name="Henrissat B."/>
            <person name="Kuo A."/>
            <person name="Liang C."/>
            <person name="Lipzen A."/>
            <person name="Lutzoni F."/>
            <person name="Magnuson J."/>
            <person name="Mondo S."/>
            <person name="Nolan M."/>
            <person name="Ohm R."/>
            <person name="Pangilinan J."/>
            <person name="Park H.-J."/>
            <person name="Ramirez L."/>
            <person name="Alfaro M."/>
            <person name="Sun H."/>
            <person name="Tritt A."/>
            <person name="Yoshinaga Y."/>
            <person name="Zwiers L.-H."/>
            <person name="Turgeon B."/>
            <person name="Goodwin S."/>
            <person name="Spatafora J."/>
            <person name="Crous P."/>
            <person name="Grigoriev I."/>
        </authorList>
    </citation>
    <scope>NUCLEOTIDE SEQUENCE</scope>
    <source>
        <strain evidence="10">CBS 207.26</strain>
    </source>
</reference>
<evidence type="ECO:0000256" key="4">
    <source>
        <dbReference type="ARBA" id="ARBA00023002"/>
    </source>
</evidence>
<dbReference type="GO" id="GO:0020037">
    <property type="term" value="F:heme binding"/>
    <property type="evidence" value="ECO:0007669"/>
    <property type="project" value="InterPro"/>
</dbReference>
<keyword evidence="9" id="KW-0472">Membrane</keyword>
<keyword evidence="5 7" id="KW-0408">Iron</keyword>
<dbReference type="PANTHER" id="PTHR24305:SF157">
    <property type="entry name" value="N-ACETYLTRYPTOPHAN 6-HYDROXYLASE IVOC-RELATED"/>
    <property type="match status" value="1"/>
</dbReference>
<keyword evidence="7 8" id="KW-0349">Heme</keyword>
<dbReference type="PROSITE" id="PS00086">
    <property type="entry name" value="CYTOCHROME_P450"/>
    <property type="match status" value="1"/>
</dbReference>
<keyword evidence="3 7" id="KW-0479">Metal-binding</keyword>
<dbReference type="GO" id="GO:0016705">
    <property type="term" value="F:oxidoreductase activity, acting on paired donors, with incorporation or reduction of molecular oxygen"/>
    <property type="evidence" value="ECO:0007669"/>
    <property type="project" value="InterPro"/>
</dbReference>
<dbReference type="PRINTS" id="PR00385">
    <property type="entry name" value="P450"/>
</dbReference>
<dbReference type="InterPro" id="IPR001128">
    <property type="entry name" value="Cyt_P450"/>
</dbReference>
<dbReference type="EMBL" id="ML994610">
    <property type="protein sequence ID" value="KAF2195904.1"/>
    <property type="molecule type" value="Genomic_DNA"/>
</dbReference>
<dbReference type="InterPro" id="IPR002401">
    <property type="entry name" value="Cyt_P450_E_grp-I"/>
</dbReference>
<comment type="cofactor">
    <cofactor evidence="1 7">
        <name>heme</name>
        <dbReference type="ChEBI" id="CHEBI:30413"/>
    </cofactor>
</comment>
<keyword evidence="9" id="KW-0812">Transmembrane</keyword>
<keyword evidence="9" id="KW-1133">Transmembrane helix</keyword>
<dbReference type="GO" id="GO:0004497">
    <property type="term" value="F:monooxygenase activity"/>
    <property type="evidence" value="ECO:0007669"/>
    <property type="project" value="UniProtKB-KW"/>
</dbReference>
<accession>A0A6A6EWG5</accession>
<evidence type="ECO:0000256" key="8">
    <source>
        <dbReference type="RuleBase" id="RU000461"/>
    </source>
</evidence>
<dbReference type="InterPro" id="IPR036396">
    <property type="entry name" value="Cyt_P450_sf"/>
</dbReference>
<dbReference type="GO" id="GO:0005506">
    <property type="term" value="F:iron ion binding"/>
    <property type="evidence" value="ECO:0007669"/>
    <property type="project" value="InterPro"/>
</dbReference>
<evidence type="ECO:0000256" key="6">
    <source>
        <dbReference type="ARBA" id="ARBA00023033"/>
    </source>
</evidence>
<evidence type="ECO:0000256" key="9">
    <source>
        <dbReference type="SAM" id="Phobius"/>
    </source>
</evidence>
<evidence type="ECO:0000256" key="2">
    <source>
        <dbReference type="ARBA" id="ARBA00010617"/>
    </source>
</evidence>
<dbReference type="Gene3D" id="1.10.630.10">
    <property type="entry name" value="Cytochrome P450"/>
    <property type="match status" value="1"/>
</dbReference>
<keyword evidence="11" id="KW-1185">Reference proteome</keyword>
<sequence length="507" mass="56964">MESIESNVPTALLSAVITLCVARAVYLAVYNIFFHPLSCFPGPTAAGAAFYWKAFVECILNRSFCHFLEELHAQYGDVVRVGPNELHFSNPQAYHDIYNNKNRWDKERQLYRSFNEDRSSFGFLTYKESKERKDVLNRSFSPAAIELAETLIVDKIKALCAAFARQSGASQSSDLFWAFRCMTMDIVTSLCFGRSVDAINEPDFKAPIIEAMDASLPIFIRFKYSDIYKNMILKCPPRLSKIISPATAGLVDLQQLLLEQINDLSQNPENLKRLPHNMTIYHRLMDAEAYRSKTVPSAGSLYEEAQALMFAGTDTTGNALMVGTYHLLKQPEKLLKLKAELLAAWPSLAGQEEPKCRDLENLQYLNAVIKESLRLSSGVVSGLLRVVPPTGATICGVTVPPGTIVSCGSTFVHYNAEIFPQPDAFHPERWLTSLELDNWFVPFSKGPRMCLGMSLAWTELRLTFAHVFRKFDLSLADPVPSGLPFRDTFLPFYHGTHLRANIQPSYA</sequence>
<dbReference type="InterPro" id="IPR017972">
    <property type="entry name" value="Cyt_P450_CS"/>
</dbReference>
<feature type="transmembrane region" description="Helical" evidence="9">
    <location>
        <begin position="12"/>
        <end position="33"/>
    </location>
</feature>
<comment type="similarity">
    <text evidence="2 8">Belongs to the cytochrome P450 family.</text>
</comment>
<dbReference type="SUPFAM" id="SSF48264">
    <property type="entry name" value="Cytochrome P450"/>
    <property type="match status" value="1"/>
</dbReference>
<keyword evidence="4 8" id="KW-0560">Oxidoreductase</keyword>
<feature type="binding site" description="axial binding residue" evidence="7">
    <location>
        <position position="450"/>
    </location>
    <ligand>
        <name>heme</name>
        <dbReference type="ChEBI" id="CHEBI:30413"/>
    </ligand>
    <ligandPart>
        <name>Fe</name>
        <dbReference type="ChEBI" id="CHEBI:18248"/>
    </ligandPart>
</feature>
<dbReference type="CDD" id="cd11062">
    <property type="entry name" value="CYP58-like"/>
    <property type="match status" value="1"/>
</dbReference>
<protein>
    <submittedName>
        <fullName evidence="10">Cytochrome P450 monooxygenase-like protein</fullName>
    </submittedName>
</protein>
<keyword evidence="6 8" id="KW-0503">Monooxygenase</keyword>
<dbReference type="AlphaFoldDB" id="A0A6A6EWG5"/>
<dbReference type="PRINTS" id="PR00463">
    <property type="entry name" value="EP450I"/>
</dbReference>
<dbReference type="InterPro" id="IPR050121">
    <property type="entry name" value="Cytochrome_P450_monoxygenase"/>
</dbReference>
<dbReference type="Pfam" id="PF00067">
    <property type="entry name" value="p450"/>
    <property type="match status" value="1"/>
</dbReference>